<organism evidence="6 7">
    <name type="scientific">Setaria italica</name>
    <name type="common">Foxtail millet</name>
    <name type="synonym">Panicum italicum</name>
    <dbReference type="NCBI Taxonomy" id="4555"/>
    <lineage>
        <taxon>Eukaryota</taxon>
        <taxon>Viridiplantae</taxon>
        <taxon>Streptophyta</taxon>
        <taxon>Embryophyta</taxon>
        <taxon>Tracheophyta</taxon>
        <taxon>Spermatophyta</taxon>
        <taxon>Magnoliopsida</taxon>
        <taxon>Liliopsida</taxon>
        <taxon>Poales</taxon>
        <taxon>Poaceae</taxon>
        <taxon>PACMAD clade</taxon>
        <taxon>Panicoideae</taxon>
        <taxon>Panicodae</taxon>
        <taxon>Paniceae</taxon>
        <taxon>Cenchrinae</taxon>
        <taxon>Setaria</taxon>
    </lineage>
</organism>
<dbReference type="AlphaFoldDB" id="K3XRP7"/>
<dbReference type="Proteomes" id="UP000004995">
    <property type="component" value="Unassembled WGS sequence"/>
</dbReference>
<protein>
    <recommendedName>
        <fullName evidence="5">SWIM-type domain-containing protein</fullName>
    </recommendedName>
</protein>
<reference evidence="6" key="2">
    <citation type="submission" date="2018-08" db="UniProtKB">
        <authorList>
            <consortium name="EnsemblPlants"/>
        </authorList>
    </citation>
    <scope>IDENTIFICATION</scope>
    <source>
        <strain evidence="6">Yugu1</strain>
    </source>
</reference>
<keyword evidence="7" id="KW-1185">Reference proteome</keyword>
<sequence>MEDKDKWAQASDEGGMRWGIMTMNYSESLNAVFKGIRSRSISGIIEYSFEKCNAYFVDRWQKAYAMLDEGHRPGKVADEFISEAELMSVYHLAEMYRLERMVYSIRGCGTTNVGDESHGGRHYRVDVNKVLCTCNVPQLLHLPCSHFITACKARGLNYESPLYMSPLYSRKHTIRIWESSFQPYLDPSQWLPHEGMAAPAYPLLEATYVLQHCTYHLTDLHEDLKPLRARVHSPFRWDERYAHYLQRAGFLDIAVQIVAGVPPMDGPLLTAMVDRWCPKTHTFHLPFGEMTIMMQDIAMILGLSLEGHPVMGIIQNKNWLDMIAMHIGIRPLELEDRDNSKKTFGVSSAWLRGHFNVCPEGANDEVVQRYTHVWLWHFVSTFLLPDAVENTVSWMVLPLLCQDWDNIRLYSWSSAVLAWLYKQLCEACRRTPRDSNVGGCTYMLQIWIWERMPVGRPCRLRVDHVQPVRGNPDRRYRAYTNELDVVTQHQSF</sequence>
<dbReference type="InterPro" id="IPR006564">
    <property type="entry name" value="Znf_PMZ"/>
</dbReference>
<dbReference type="InParanoid" id="K3XRP7"/>
<dbReference type="EMBL" id="AGNK02002962">
    <property type="status" value="NOT_ANNOTATED_CDS"/>
    <property type="molecule type" value="Genomic_DNA"/>
</dbReference>
<keyword evidence="3" id="KW-0862">Zinc</keyword>
<evidence type="ECO:0000256" key="3">
    <source>
        <dbReference type="ARBA" id="ARBA00022833"/>
    </source>
</evidence>
<dbReference type="SMART" id="SM00575">
    <property type="entry name" value="ZnF_PMZ"/>
    <property type="match status" value="1"/>
</dbReference>
<dbReference type="PROSITE" id="PS50966">
    <property type="entry name" value="ZF_SWIM"/>
    <property type="match status" value="1"/>
</dbReference>
<dbReference type="EnsemblPlants" id="KQL05038">
    <property type="protein sequence ID" value="KQL05038"/>
    <property type="gene ID" value="SETIT_004591mg"/>
</dbReference>
<dbReference type="GO" id="GO:0010073">
    <property type="term" value="P:meristem maintenance"/>
    <property type="evidence" value="ECO:0007669"/>
    <property type="project" value="InterPro"/>
</dbReference>
<dbReference type="PANTHER" id="PTHR46033:SF82">
    <property type="entry name" value="AMINOTRANSFERASE-LIKE PLANT MOBILE DOMAIN-CONTAINING PROTEIN"/>
    <property type="match status" value="1"/>
</dbReference>
<dbReference type="Pfam" id="PF10536">
    <property type="entry name" value="PMD"/>
    <property type="match status" value="1"/>
</dbReference>
<evidence type="ECO:0000313" key="7">
    <source>
        <dbReference type="Proteomes" id="UP000004995"/>
    </source>
</evidence>
<reference evidence="7" key="1">
    <citation type="journal article" date="2012" name="Nat. Biotechnol.">
        <title>Reference genome sequence of the model plant Setaria.</title>
        <authorList>
            <person name="Bennetzen J.L."/>
            <person name="Schmutz J."/>
            <person name="Wang H."/>
            <person name="Percifield R."/>
            <person name="Hawkins J."/>
            <person name="Pontaroli A.C."/>
            <person name="Estep M."/>
            <person name="Feng L."/>
            <person name="Vaughn J.N."/>
            <person name="Grimwood J."/>
            <person name="Jenkins J."/>
            <person name="Barry K."/>
            <person name="Lindquist E."/>
            <person name="Hellsten U."/>
            <person name="Deshpande S."/>
            <person name="Wang X."/>
            <person name="Wu X."/>
            <person name="Mitros T."/>
            <person name="Triplett J."/>
            <person name="Yang X."/>
            <person name="Ye C.Y."/>
            <person name="Mauro-Herrera M."/>
            <person name="Wang L."/>
            <person name="Li P."/>
            <person name="Sharma M."/>
            <person name="Sharma R."/>
            <person name="Ronald P.C."/>
            <person name="Panaud O."/>
            <person name="Kellogg E.A."/>
            <person name="Brutnell T.P."/>
            <person name="Doust A.N."/>
            <person name="Tuskan G.A."/>
            <person name="Rokhsar D."/>
            <person name="Devos K.M."/>
        </authorList>
    </citation>
    <scope>NUCLEOTIDE SEQUENCE [LARGE SCALE GENOMIC DNA]</scope>
    <source>
        <strain evidence="7">cv. Yugu1</strain>
    </source>
</reference>
<feature type="domain" description="SWIM-type" evidence="5">
    <location>
        <begin position="123"/>
        <end position="155"/>
    </location>
</feature>
<evidence type="ECO:0000256" key="4">
    <source>
        <dbReference type="PROSITE-ProRule" id="PRU00325"/>
    </source>
</evidence>
<evidence type="ECO:0000256" key="1">
    <source>
        <dbReference type="ARBA" id="ARBA00022723"/>
    </source>
</evidence>
<evidence type="ECO:0000259" key="5">
    <source>
        <dbReference type="PROSITE" id="PS50966"/>
    </source>
</evidence>
<dbReference type="PANTHER" id="PTHR46033">
    <property type="entry name" value="PROTEIN MAIN-LIKE 2"/>
    <property type="match status" value="1"/>
</dbReference>
<proteinExistence type="predicted"/>
<dbReference type="InterPro" id="IPR007527">
    <property type="entry name" value="Znf_SWIM"/>
</dbReference>
<evidence type="ECO:0000256" key="2">
    <source>
        <dbReference type="ARBA" id="ARBA00022771"/>
    </source>
</evidence>
<dbReference type="GO" id="GO:0008270">
    <property type="term" value="F:zinc ion binding"/>
    <property type="evidence" value="ECO:0007669"/>
    <property type="project" value="UniProtKB-KW"/>
</dbReference>
<evidence type="ECO:0000313" key="6">
    <source>
        <dbReference type="EnsemblPlants" id="KQL05038"/>
    </source>
</evidence>
<name>K3XRP7_SETIT</name>
<dbReference type="STRING" id="4555.K3XRP7"/>
<accession>K3XRP7</accession>
<keyword evidence="1" id="KW-0479">Metal-binding</keyword>
<dbReference type="Gramene" id="KQL05038">
    <property type="protein sequence ID" value="KQL05038"/>
    <property type="gene ID" value="SETIT_004591mg"/>
</dbReference>
<dbReference type="HOGENOM" id="CLU_554805_0_0_1"/>
<dbReference type="OMA" id="KHTIRIW"/>
<dbReference type="InterPro" id="IPR019557">
    <property type="entry name" value="AminoTfrase-like_pln_mobile"/>
</dbReference>
<dbReference type="InterPro" id="IPR044824">
    <property type="entry name" value="MAIN-like"/>
</dbReference>
<keyword evidence="2 4" id="KW-0863">Zinc-finger</keyword>